<feature type="transmembrane region" description="Helical" evidence="1">
    <location>
        <begin position="31"/>
        <end position="48"/>
    </location>
</feature>
<protein>
    <recommendedName>
        <fullName evidence="4">SRPBCC family protein</fullName>
    </recommendedName>
</protein>
<sequence>MKSYFGIIFSTFYALIFRILVEFGILDINSWTYIILVPFVMGYIPFLFDKKAFMESRLKSVFFPLLSVTLFLFIAFITRLEDLGCFILLFPPYVFFSVILSFIFRHLLNADDSNFSNKLNKNSLLILVLPILLGNIEKHIVKKESQLTVSQKNIINAPKEKIWNHLFSVPDLTHYVEKSTFNYFGFPNPIKSEYDQQSNTRLGYFSNGIILNESVVESKHLEELSFKINVEKSNLKSSQTFNHILRNKNLIFDNITYKLRSLDENTTELTLVCDYKVKSNIPFYGEFWSKNIILDFEHKLLNALKRQNEIQIH</sequence>
<organism evidence="2 3">
    <name type="scientific">Chryseobacterium turcicum</name>
    <dbReference type="NCBI Taxonomy" id="2898076"/>
    <lineage>
        <taxon>Bacteria</taxon>
        <taxon>Pseudomonadati</taxon>
        <taxon>Bacteroidota</taxon>
        <taxon>Flavobacteriia</taxon>
        <taxon>Flavobacteriales</taxon>
        <taxon>Weeksellaceae</taxon>
        <taxon>Chryseobacterium group</taxon>
        <taxon>Chryseobacterium</taxon>
    </lineage>
</organism>
<dbReference type="Proteomes" id="UP001108025">
    <property type="component" value="Unassembled WGS sequence"/>
</dbReference>
<keyword evidence="3" id="KW-1185">Reference proteome</keyword>
<accession>A0A9Q3YWK1</accession>
<feature type="transmembrane region" description="Helical" evidence="1">
    <location>
        <begin position="86"/>
        <end position="107"/>
    </location>
</feature>
<gene>
    <name evidence="2" type="ORF">LO744_04260</name>
</gene>
<dbReference type="RefSeq" id="WP_230667342.1">
    <property type="nucleotide sequence ID" value="NZ_JAJNAY010000001.1"/>
</dbReference>
<evidence type="ECO:0008006" key="4">
    <source>
        <dbReference type="Google" id="ProtNLM"/>
    </source>
</evidence>
<reference evidence="2" key="1">
    <citation type="submission" date="2021-11" db="EMBL/GenBank/DDBJ databases">
        <title>Description of novel Chryseobacterium species.</title>
        <authorList>
            <person name="Saticioglu I.B."/>
            <person name="Ay H."/>
            <person name="Altun S."/>
            <person name="Duman M."/>
        </authorList>
    </citation>
    <scope>NUCLEOTIDE SEQUENCE</scope>
    <source>
        <strain evidence="2">C-17</strain>
    </source>
</reference>
<evidence type="ECO:0000313" key="2">
    <source>
        <dbReference type="EMBL" id="MCD1116067.1"/>
    </source>
</evidence>
<keyword evidence="1" id="KW-0812">Transmembrane</keyword>
<dbReference type="EMBL" id="JAJNAY010000001">
    <property type="protein sequence ID" value="MCD1116067.1"/>
    <property type="molecule type" value="Genomic_DNA"/>
</dbReference>
<evidence type="ECO:0000313" key="3">
    <source>
        <dbReference type="Proteomes" id="UP001108025"/>
    </source>
</evidence>
<evidence type="ECO:0000256" key="1">
    <source>
        <dbReference type="SAM" id="Phobius"/>
    </source>
</evidence>
<dbReference type="AlphaFoldDB" id="A0A9Q3YWK1"/>
<feature type="transmembrane region" description="Helical" evidence="1">
    <location>
        <begin position="60"/>
        <end position="80"/>
    </location>
</feature>
<name>A0A9Q3YWK1_9FLAO</name>
<proteinExistence type="predicted"/>
<keyword evidence="1" id="KW-0472">Membrane</keyword>
<keyword evidence="1" id="KW-1133">Transmembrane helix</keyword>
<comment type="caution">
    <text evidence="2">The sequence shown here is derived from an EMBL/GenBank/DDBJ whole genome shotgun (WGS) entry which is preliminary data.</text>
</comment>
<feature type="transmembrane region" description="Helical" evidence="1">
    <location>
        <begin position="7"/>
        <end position="25"/>
    </location>
</feature>